<dbReference type="KEGG" id="ahel:Q31a_12020"/>
<protein>
    <submittedName>
        <fullName evidence="1">Uncharacterized protein</fullName>
    </submittedName>
</protein>
<sequence>MPSVELIESKLAPFKNAAHGKMGQEVLTTWKNTGDTPIRMVAAEIKPVNADGSPRQSFHYTLYAEFDDSPAYPSGPASLLPDTPWRSLVPWADHGVALRRCWAGMLSRPGGPCYRAMLLPC</sequence>
<accession>A0A518G2Z3</accession>
<evidence type="ECO:0000313" key="1">
    <source>
        <dbReference type="EMBL" id="QDV22909.1"/>
    </source>
</evidence>
<organism evidence="1 2">
    <name type="scientific">Aureliella helgolandensis</name>
    <dbReference type="NCBI Taxonomy" id="2527968"/>
    <lineage>
        <taxon>Bacteria</taxon>
        <taxon>Pseudomonadati</taxon>
        <taxon>Planctomycetota</taxon>
        <taxon>Planctomycetia</taxon>
        <taxon>Pirellulales</taxon>
        <taxon>Pirellulaceae</taxon>
        <taxon>Aureliella</taxon>
    </lineage>
</organism>
<gene>
    <name evidence="1" type="ORF">Q31a_12020</name>
</gene>
<dbReference type="RefSeq" id="WP_145075187.1">
    <property type="nucleotide sequence ID" value="NZ_CP036298.1"/>
</dbReference>
<dbReference type="EMBL" id="CP036298">
    <property type="protein sequence ID" value="QDV22909.1"/>
    <property type="molecule type" value="Genomic_DNA"/>
</dbReference>
<reference evidence="1 2" key="1">
    <citation type="submission" date="2019-02" db="EMBL/GenBank/DDBJ databases">
        <title>Deep-cultivation of Planctomycetes and their phenomic and genomic characterization uncovers novel biology.</title>
        <authorList>
            <person name="Wiegand S."/>
            <person name="Jogler M."/>
            <person name="Boedeker C."/>
            <person name="Pinto D."/>
            <person name="Vollmers J."/>
            <person name="Rivas-Marin E."/>
            <person name="Kohn T."/>
            <person name="Peeters S.H."/>
            <person name="Heuer A."/>
            <person name="Rast P."/>
            <person name="Oberbeckmann S."/>
            <person name="Bunk B."/>
            <person name="Jeske O."/>
            <person name="Meyerdierks A."/>
            <person name="Storesund J.E."/>
            <person name="Kallscheuer N."/>
            <person name="Luecker S."/>
            <person name="Lage O.M."/>
            <person name="Pohl T."/>
            <person name="Merkel B.J."/>
            <person name="Hornburger P."/>
            <person name="Mueller R.-W."/>
            <person name="Bruemmer F."/>
            <person name="Labrenz M."/>
            <person name="Spormann A.M."/>
            <person name="Op den Camp H."/>
            <person name="Overmann J."/>
            <person name="Amann R."/>
            <person name="Jetten M.S.M."/>
            <person name="Mascher T."/>
            <person name="Medema M.H."/>
            <person name="Devos D.P."/>
            <person name="Kaster A.-K."/>
            <person name="Ovreas L."/>
            <person name="Rohde M."/>
            <person name="Galperin M.Y."/>
            <person name="Jogler C."/>
        </authorList>
    </citation>
    <scope>NUCLEOTIDE SEQUENCE [LARGE SCALE GENOMIC DNA]</scope>
    <source>
        <strain evidence="1 2">Q31a</strain>
    </source>
</reference>
<keyword evidence="2" id="KW-1185">Reference proteome</keyword>
<proteinExistence type="predicted"/>
<dbReference type="AlphaFoldDB" id="A0A518G2Z3"/>
<evidence type="ECO:0000313" key="2">
    <source>
        <dbReference type="Proteomes" id="UP000318017"/>
    </source>
</evidence>
<dbReference type="Proteomes" id="UP000318017">
    <property type="component" value="Chromosome"/>
</dbReference>
<name>A0A518G2Z3_9BACT</name>